<evidence type="ECO:0000313" key="4">
    <source>
        <dbReference type="Proteomes" id="UP000533637"/>
    </source>
</evidence>
<name>A0ABR6KKB8_9BACT</name>
<evidence type="ECO:0000256" key="1">
    <source>
        <dbReference type="ARBA" id="ARBA00022801"/>
    </source>
</evidence>
<dbReference type="InterPro" id="IPR002901">
    <property type="entry name" value="MGlyc_endo_b_GlcNAc-like_dom"/>
</dbReference>
<keyword evidence="1" id="KW-0378">Hydrolase</keyword>
<keyword evidence="4" id="KW-1185">Reference proteome</keyword>
<keyword evidence="3" id="KW-0969">Cilium</keyword>
<keyword evidence="3" id="KW-0282">Flagellum</keyword>
<feature type="domain" description="Mannosyl-glycoprotein endo-beta-N-acetylglucosamidase-like" evidence="2">
    <location>
        <begin position="2"/>
        <end position="133"/>
    </location>
</feature>
<dbReference type="PANTHER" id="PTHR33308:SF9">
    <property type="entry name" value="PEPTIDOGLYCAN HYDROLASE FLGJ"/>
    <property type="match status" value="1"/>
</dbReference>
<evidence type="ECO:0000259" key="2">
    <source>
        <dbReference type="SMART" id="SM00047"/>
    </source>
</evidence>
<dbReference type="EMBL" id="JACHOC010000003">
    <property type="protein sequence ID" value="MBB4621937.1"/>
    <property type="molecule type" value="Genomic_DNA"/>
</dbReference>
<dbReference type="SMART" id="SM00047">
    <property type="entry name" value="LYZ2"/>
    <property type="match status" value="1"/>
</dbReference>
<gene>
    <name evidence="3" type="ORF">GGQ57_001834</name>
</gene>
<dbReference type="Gene3D" id="1.10.530.10">
    <property type="match status" value="1"/>
</dbReference>
<dbReference type="Pfam" id="PF01832">
    <property type="entry name" value="Glucosaminidase"/>
    <property type="match status" value="1"/>
</dbReference>
<protein>
    <submittedName>
        <fullName evidence="3">Flagellar protein FlgJ</fullName>
    </submittedName>
</protein>
<sequence>MTKYEFVKRFLPEAQAAEKLFRINAVVMLAQAAIESGWGESNLARLHHNLFGITGYGPSNEFWHGCRVALKPEGLPFRKYAGTQNSFFDYARLITSAYPAAAAVSYDPAAFAHEIAYSKYISEKNGDNRTVYCRLLARLAVAIGKLIPV</sequence>
<reference evidence="3 4" key="1">
    <citation type="submission" date="2020-08" db="EMBL/GenBank/DDBJ databases">
        <title>Genomic Encyclopedia of Type Strains, Phase IV (KMG-IV): sequencing the most valuable type-strain genomes for metagenomic binning, comparative biology and taxonomic classification.</title>
        <authorList>
            <person name="Goeker M."/>
        </authorList>
    </citation>
    <scope>NUCLEOTIDE SEQUENCE [LARGE SCALE GENOMIC DNA]</scope>
    <source>
        <strain evidence="3 4">DSM 102983</strain>
    </source>
</reference>
<accession>A0ABR6KKB8</accession>
<proteinExistence type="predicted"/>
<comment type="caution">
    <text evidence="3">The sequence shown here is derived from an EMBL/GenBank/DDBJ whole genome shotgun (WGS) entry which is preliminary data.</text>
</comment>
<dbReference type="InterPro" id="IPR051056">
    <property type="entry name" value="Glycosyl_Hydrolase_73"/>
</dbReference>
<dbReference type="Proteomes" id="UP000533637">
    <property type="component" value="Unassembled WGS sequence"/>
</dbReference>
<dbReference type="PANTHER" id="PTHR33308">
    <property type="entry name" value="PEPTIDOGLYCAN HYDROLASE FLGJ"/>
    <property type="match status" value="1"/>
</dbReference>
<dbReference type="RefSeq" id="WP_122353629.1">
    <property type="nucleotide sequence ID" value="NZ_BMPB01000001.1"/>
</dbReference>
<keyword evidence="3" id="KW-0966">Cell projection</keyword>
<evidence type="ECO:0000313" key="3">
    <source>
        <dbReference type="EMBL" id="MBB4621937.1"/>
    </source>
</evidence>
<organism evidence="3 4">
    <name type="scientific">Parabacteroides faecis</name>
    <dbReference type="NCBI Taxonomy" id="1217282"/>
    <lineage>
        <taxon>Bacteria</taxon>
        <taxon>Pseudomonadati</taxon>
        <taxon>Bacteroidota</taxon>
        <taxon>Bacteroidia</taxon>
        <taxon>Bacteroidales</taxon>
        <taxon>Tannerellaceae</taxon>
        <taxon>Parabacteroides</taxon>
    </lineage>
</organism>